<keyword evidence="1" id="KW-1133">Transmembrane helix</keyword>
<comment type="caution">
    <text evidence="2">The sequence shown here is derived from an EMBL/GenBank/DDBJ whole genome shotgun (WGS) entry which is preliminary data.</text>
</comment>
<sequence>MSNTIAGLVGGVLGALLSALAMFLGPLAHQRQIARQERERGDRESARSQLQRVARVRTAMREWQDFLNDVLADIEAGRSVEVERFVSESKALRKEARTASDDLLGGGLWLGSLQFGAFDLVTRRLPDLLGGAFPDEVMPDLVHRWRENLHSSRAELNEKLLAYVDRLQDTPVDVIDSGPVRPPRA</sequence>
<feature type="transmembrane region" description="Helical" evidence="1">
    <location>
        <begin position="6"/>
        <end position="28"/>
    </location>
</feature>
<gene>
    <name evidence="2" type="ORF">MQP27_36160</name>
</gene>
<organism evidence="2 3">
    <name type="scientific">Streptomyces cylindrosporus</name>
    <dbReference type="NCBI Taxonomy" id="2927583"/>
    <lineage>
        <taxon>Bacteria</taxon>
        <taxon>Bacillati</taxon>
        <taxon>Actinomycetota</taxon>
        <taxon>Actinomycetes</taxon>
        <taxon>Kitasatosporales</taxon>
        <taxon>Streptomycetaceae</taxon>
        <taxon>Streptomyces</taxon>
    </lineage>
</organism>
<dbReference type="Proteomes" id="UP001165269">
    <property type="component" value="Unassembled WGS sequence"/>
</dbReference>
<evidence type="ECO:0008006" key="4">
    <source>
        <dbReference type="Google" id="ProtNLM"/>
    </source>
</evidence>
<accession>A0ABS9YGZ6</accession>
<keyword evidence="3" id="KW-1185">Reference proteome</keyword>
<reference evidence="2" key="1">
    <citation type="submission" date="2022-03" db="EMBL/GenBank/DDBJ databases">
        <title>Streptomyces 7R015 and 7R016 isolated from Barleria lupulina in Thailand.</title>
        <authorList>
            <person name="Kanchanasin P."/>
            <person name="Phongsopitanun W."/>
            <person name="Tanasupawat S."/>
        </authorList>
    </citation>
    <scope>NUCLEOTIDE SEQUENCE</scope>
    <source>
        <strain evidence="2">7R015</strain>
    </source>
</reference>
<name>A0ABS9YGZ6_9ACTN</name>
<keyword evidence="1" id="KW-0812">Transmembrane</keyword>
<dbReference type="EMBL" id="JALDAY010000012">
    <property type="protein sequence ID" value="MCI3276523.1"/>
    <property type="molecule type" value="Genomic_DNA"/>
</dbReference>
<keyword evidence="1" id="KW-0472">Membrane</keyword>
<proteinExistence type="predicted"/>
<dbReference type="RefSeq" id="WP_242773191.1">
    <property type="nucleotide sequence ID" value="NZ_JALDAY010000012.1"/>
</dbReference>
<evidence type="ECO:0000313" key="3">
    <source>
        <dbReference type="Proteomes" id="UP001165269"/>
    </source>
</evidence>
<evidence type="ECO:0000256" key="1">
    <source>
        <dbReference type="SAM" id="Phobius"/>
    </source>
</evidence>
<protein>
    <recommendedName>
        <fullName evidence="4">Secreted protein</fullName>
    </recommendedName>
</protein>
<evidence type="ECO:0000313" key="2">
    <source>
        <dbReference type="EMBL" id="MCI3276523.1"/>
    </source>
</evidence>